<feature type="compositionally biased region" description="Pro residues" evidence="1">
    <location>
        <begin position="185"/>
        <end position="197"/>
    </location>
</feature>
<evidence type="ECO:0008006" key="7">
    <source>
        <dbReference type="Google" id="ProtNLM"/>
    </source>
</evidence>
<feature type="chain" id="PRO_5045028596" description="Gram-positive cocci surface proteins LPxTG domain-containing protein" evidence="3">
    <location>
        <begin position="29"/>
        <end position="285"/>
    </location>
</feature>
<dbReference type="Proteomes" id="UP000815698">
    <property type="component" value="Chromosome"/>
</dbReference>
<proteinExistence type="predicted"/>
<evidence type="ECO:0000256" key="3">
    <source>
        <dbReference type="SAM" id="SignalP"/>
    </source>
</evidence>
<sequence length="285" mass="29423">MQLSLSLRRSAALAGAAALLALPQVAAAATEVTLDDSVTATIENAGGVQAHGALDADPFTYTVKSRVKCEEPYVDGARTVFVQGEGEKATRVVMSGIDSLEKDGTVVNPIDASLVDFAAEGKASLQIECVKIDNGIPQPAPKAIVQPLTITKEEWKMEGVSFKEAAPEEPSDETPEKKPTDSAPAPAPAPEPTPAAPKPGENDQEAPNKPSPDEVSPNTPSPDKVSPGTADTGKADSSKQAPKAHANNSRTGFMPRTGAEIAATAVLALALIGGGAFAVIRMRKQ</sequence>
<name>A0ABM6PQA4_9MICO</name>
<feature type="region of interest" description="Disordered" evidence="1">
    <location>
        <begin position="162"/>
        <end position="254"/>
    </location>
</feature>
<keyword evidence="6" id="KW-1185">Reference proteome</keyword>
<feature type="signal peptide" evidence="3">
    <location>
        <begin position="1"/>
        <end position="28"/>
    </location>
</feature>
<dbReference type="EMBL" id="CP023482">
    <property type="protein sequence ID" value="ATH95663.1"/>
    <property type="molecule type" value="Genomic_DNA"/>
</dbReference>
<dbReference type="EMBL" id="CP023482">
    <property type="protein sequence ID" value="ATH97497.1"/>
    <property type="molecule type" value="Genomic_DNA"/>
</dbReference>
<evidence type="ECO:0000313" key="5">
    <source>
        <dbReference type="EMBL" id="ATH97497.1"/>
    </source>
</evidence>
<reference evidence="5" key="2">
    <citation type="submission" date="2017-09" db="EMBL/GenBank/DDBJ databases">
        <authorList>
            <person name="Yu W.S."/>
            <person name="Kim M.-h."/>
            <person name="Kim J.-K."/>
            <person name="Lee K.-M."/>
            <person name="Hwang K.-J."/>
        </authorList>
    </citation>
    <scope>NUCLEOTIDE SEQUENCE</scope>
    <source>
        <strain evidence="5">32T</strain>
    </source>
</reference>
<evidence type="ECO:0000256" key="2">
    <source>
        <dbReference type="SAM" id="Phobius"/>
    </source>
</evidence>
<reference evidence="5 6" key="1">
    <citation type="journal article" date="2016" name="Int. J. Syst. Evol. Microbiol.">
        <title>Dermabacter jinjuensis sp. nov., a novel species of the genus Dermabacter isolated from a clinical specimen.</title>
        <authorList>
            <person name="Park Y.K."/>
            <person name="Lee K.M."/>
            <person name="Lee W.K."/>
            <person name="Cho M.J."/>
            <person name="Lee H.S."/>
            <person name="Cho Y.G."/>
            <person name="Lee Y.C."/>
            <person name="Lee W.K."/>
            <person name="Seong W.K."/>
            <person name="Hwang K.J."/>
        </authorList>
    </citation>
    <scope>NUCLEOTIDE SEQUENCE [LARGE SCALE GENOMIC DNA]</scope>
    <source>
        <strain evidence="5 6">32T</strain>
    </source>
</reference>
<dbReference type="RefSeq" id="WP_096882276.1">
    <property type="nucleotide sequence ID" value="NZ_CP023482.1"/>
</dbReference>
<evidence type="ECO:0000313" key="4">
    <source>
        <dbReference type="EMBL" id="ATH95663.1"/>
    </source>
</evidence>
<keyword evidence="2" id="KW-0812">Transmembrane</keyword>
<organism evidence="5 6">
    <name type="scientific">Dermabacter jinjuensis</name>
    <dbReference type="NCBI Taxonomy" id="1667168"/>
    <lineage>
        <taxon>Bacteria</taxon>
        <taxon>Bacillati</taxon>
        <taxon>Actinomycetota</taxon>
        <taxon>Actinomycetes</taxon>
        <taxon>Micrococcales</taxon>
        <taxon>Dermabacteraceae</taxon>
        <taxon>Dermabacter</taxon>
    </lineage>
</organism>
<gene>
    <name evidence="4" type="ORF">COP05_00010</name>
    <name evidence="5" type="ORF">COP05_10825</name>
</gene>
<keyword evidence="3" id="KW-0732">Signal</keyword>
<protein>
    <recommendedName>
        <fullName evidence="7">Gram-positive cocci surface proteins LPxTG domain-containing protein</fullName>
    </recommendedName>
</protein>
<accession>A0ABM6PQA4</accession>
<keyword evidence="2" id="KW-0472">Membrane</keyword>
<evidence type="ECO:0000313" key="6">
    <source>
        <dbReference type="Proteomes" id="UP000815698"/>
    </source>
</evidence>
<evidence type="ECO:0000256" key="1">
    <source>
        <dbReference type="SAM" id="MobiDB-lite"/>
    </source>
</evidence>
<feature type="transmembrane region" description="Helical" evidence="2">
    <location>
        <begin position="261"/>
        <end position="280"/>
    </location>
</feature>
<keyword evidence="2" id="KW-1133">Transmembrane helix</keyword>